<dbReference type="PANTHER" id="PTHR20855">
    <property type="entry name" value="ADIPOR/PROGESTIN RECEPTOR-RELATED"/>
    <property type="match status" value="1"/>
</dbReference>
<protein>
    <submittedName>
        <fullName evidence="7">Hemolysin III family protein</fullName>
    </submittedName>
</protein>
<dbReference type="EMBL" id="JBHSLN010000018">
    <property type="protein sequence ID" value="MFC5296950.1"/>
    <property type="molecule type" value="Genomic_DNA"/>
</dbReference>
<proteinExistence type="predicted"/>
<dbReference type="InterPro" id="IPR004254">
    <property type="entry name" value="AdipoR/HlyIII-related"/>
</dbReference>
<accession>A0ABW0FF49</accession>
<reference evidence="8" key="1">
    <citation type="journal article" date="2019" name="Int. J. Syst. Evol. Microbiol.">
        <title>The Global Catalogue of Microorganisms (GCM) 10K type strain sequencing project: providing services to taxonomists for standard genome sequencing and annotation.</title>
        <authorList>
            <consortium name="The Broad Institute Genomics Platform"/>
            <consortium name="The Broad Institute Genome Sequencing Center for Infectious Disease"/>
            <person name="Wu L."/>
            <person name="Ma J."/>
        </authorList>
    </citation>
    <scope>NUCLEOTIDE SEQUENCE [LARGE SCALE GENOMIC DNA]</scope>
    <source>
        <strain evidence="8">CGMCC 1.16455</strain>
    </source>
</reference>
<feature type="compositionally biased region" description="Low complexity" evidence="5">
    <location>
        <begin position="13"/>
        <end position="42"/>
    </location>
</feature>
<dbReference type="Pfam" id="PF03006">
    <property type="entry name" value="HlyIII"/>
    <property type="match status" value="1"/>
</dbReference>
<feature type="transmembrane region" description="Helical" evidence="6">
    <location>
        <begin position="143"/>
        <end position="164"/>
    </location>
</feature>
<feature type="transmembrane region" description="Helical" evidence="6">
    <location>
        <begin position="234"/>
        <end position="252"/>
    </location>
</feature>
<keyword evidence="8" id="KW-1185">Reference proteome</keyword>
<dbReference type="RefSeq" id="WP_193116855.1">
    <property type="nucleotide sequence ID" value="NZ_BAAAIR010000048.1"/>
</dbReference>
<gene>
    <name evidence="7" type="ORF">ACFPK8_05455</name>
</gene>
<sequence length="317" mass="33668">MTNGPRPEDSDRSSTTTPSDDARRQPAAASSSSPAARTALSAEDPALQEAAEAVAESGAPSIDPDAETPSMLPSTQLPSEQIPTAETHPFAPRTLTRAMAARATQLGLQLPKPRMRGVLHLIAFPTSLVAGLLLVAFGETLAVRLACAVFVLTAGMLFGVSAVYHRGTWTPQRAIMLRRFDHANIFLIIAGTYTPIAVSMLAPRQAITLLSIAWGGALVGVCFRLFWTNAPRWLYVPAYVALGWVAVFYMPALQASAGWSVVWLLSIGGLAYTVGAVVYALKKPNPSPAWFGFHEIFHAGTLIGFGCHFAAVATAVV</sequence>
<evidence type="ECO:0000256" key="5">
    <source>
        <dbReference type="SAM" id="MobiDB-lite"/>
    </source>
</evidence>
<feature type="transmembrane region" description="Helical" evidence="6">
    <location>
        <begin position="208"/>
        <end position="227"/>
    </location>
</feature>
<keyword evidence="3 6" id="KW-1133">Transmembrane helix</keyword>
<evidence type="ECO:0000313" key="7">
    <source>
        <dbReference type="EMBL" id="MFC5296950.1"/>
    </source>
</evidence>
<comment type="caution">
    <text evidence="7">The sequence shown here is derived from an EMBL/GenBank/DDBJ whole genome shotgun (WGS) entry which is preliminary data.</text>
</comment>
<dbReference type="GeneID" id="303298859"/>
<organism evidence="7 8">
    <name type="scientific">Brachybacterium tyrofermentans</name>
    <dbReference type="NCBI Taxonomy" id="47848"/>
    <lineage>
        <taxon>Bacteria</taxon>
        <taxon>Bacillati</taxon>
        <taxon>Actinomycetota</taxon>
        <taxon>Actinomycetes</taxon>
        <taxon>Micrococcales</taxon>
        <taxon>Dermabacteraceae</taxon>
        <taxon>Brachybacterium</taxon>
    </lineage>
</organism>
<feature type="compositionally biased region" description="Polar residues" evidence="5">
    <location>
        <begin position="71"/>
        <end position="83"/>
    </location>
</feature>
<keyword evidence="4 6" id="KW-0472">Membrane</keyword>
<name>A0ABW0FF49_9MICO</name>
<evidence type="ECO:0000256" key="3">
    <source>
        <dbReference type="ARBA" id="ARBA00022989"/>
    </source>
</evidence>
<dbReference type="Proteomes" id="UP001595937">
    <property type="component" value="Unassembled WGS sequence"/>
</dbReference>
<evidence type="ECO:0000256" key="1">
    <source>
        <dbReference type="ARBA" id="ARBA00004141"/>
    </source>
</evidence>
<evidence type="ECO:0000256" key="4">
    <source>
        <dbReference type="ARBA" id="ARBA00023136"/>
    </source>
</evidence>
<evidence type="ECO:0000313" key="8">
    <source>
        <dbReference type="Proteomes" id="UP001595937"/>
    </source>
</evidence>
<feature type="transmembrane region" description="Helical" evidence="6">
    <location>
        <begin position="258"/>
        <end position="281"/>
    </location>
</feature>
<dbReference type="PANTHER" id="PTHR20855:SF3">
    <property type="entry name" value="LD03007P"/>
    <property type="match status" value="1"/>
</dbReference>
<feature type="transmembrane region" description="Helical" evidence="6">
    <location>
        <begin position="118"/>
        <end position="137"/>
    </location>
</feature>
<feature type="transmembrane region" description="Helical" evidence="6">
    <location>
        <begin position="185"/>
        <end position="202"/>
    </location>
</feature>
<comment type="subcellular location">
    <subcellularLocation>
        <location evidence="1">Membrane</location>
        <topology evidence="1">Multi-pass membrane protein</topology>
    </subcellularLocation>
</comment>
<feature type="compositionally biased region" description="Basic and acidic residues" evidence="5">
    <location>
        <begin position="1"/>
        <end position="12"/>
    </location>
</feature>
<evidence type="ECO:0000256" key="6">
    <source>
        <dbReference type="SAM" id="Phobius"/>
    </source>
</evidence>
<evidence type="ECO:0000256" key="2">
    <source>
        <dbReference type="ARBA" id="ARBA00022692"/>
    </source>
</evidence>
<feature type="region of interest" description="Disordered" evidence="5">
    <location>
        <begin position="1"/>
        <end position="83"/>
    </location>
</feature>
<keyword evidence="2 6" id="KW-0812">Transmembrane</keyword>